<evidence type="ECO:0000313" key="1">
    <source>
        <dbReference type="EMBL" id="KAD4586068.1"/>
    </source>
</evidence>
<proteinExistence type="predicted"/>
<dbReference type="AlphaFoldDB" id="A0A5N6NGK6"/>
<dbReference type="EMBL" id="SZYD01000012">
    <property type="protein sequence ID" value="KAD4586068.1"/>
    <property type="molecule type" value="Genomic_DNA"/>
</dbReference>
<name>A0A5N6NGK6_9ASTR</name>
<gene>
    <name evidence="1" type="ORF">E3N88_23669</name>
</gene>
<comment type="caution">
    <text evidence="1">The sequence shown here is derived from an EMBL/GenBank/DDBJ whole genome shotgun (WGS) entry which is preliminary data.</text>
</comment>
<organism evidence="1 2">
    <name type="scientific">Mikania micrantha</name>
    <name type="common">bitter vine</name>
    <dbReference type="NCBI Taxonomy" id="192012"/>
    <lineage>
        <taxon>Eukaryota</taxon>
        <taxon>Viridiplantae</taxon>
        <taxon>Streptophyta</taxon>
        <taxon>Embryophyta</taxon>
        <taxon>Tracheophyta</taxon>
        <taxon>Spermatophyta</taxon>
        <taxon>Magnoliopsida</taxon>
        <taxon>eudicotyledons</taxon>
        <taxon>Gunneridae</taxon>
        <taxon>Pentapetalae</taxon>
        <taxon>asterids</taxon>
        <taxon>campanulids</taxon>
        <taxon>Asterales</taxon>
        <taxon>Asteraceae</taxon>
        <taxon>Asteroideae</taxon>
        <taxon>Heliantheae alliance</taxon>
        <taxon>Eupatorieae</taxon>
        <taxon>Mikania</taxon>
    </lineage>
</organism>
<protein>
    <submittedName>
        <fullName evidence="1">Uncharacterized protein</fullName>
    </submittedName>
</protein>
<sequence length="137" mass="14771">MNQSNLLTNIALYNDLSTAFNGFVKAKLVALSSKFKSKSIIKTGRSEAEVGGVTDPVAVSNESAIATMVITHASTPEASQQMKGKMKLIMQEDENEEAYEDFTSIKPSILLTGEGASRLMINKSSDINPSSRMTLAH</sequence>
<evidence type="ECO:0000313" key="2">
    <source>
        <dbReference type="Proteomes" id="UP000326396"/>
    </source>
</evidence>
<dbReference type="Proteomes" id="UP000326396">
    <property type="component" value="Linkage Group LG2"/>
</dbReference>
<reference evidence="1 2" key="1">
    <citation type="submission" date="2019-05" db="EMBL/GenBank/DDBJ databases">
        <title>Mikania micrantha, genome provides insights into the molecular mechanism of rapid growth.</title>
        <authorList>
            <person name="Liu B."/>
        </authorList>
    </citation>
    <scope>NUCLEOTIDE SEQUENCE [LARGE SCALE GENOMIC DNA]</scope>
    <source>
        <strain evidence="1">NLD-2019</strain>
        <tissue evidence="1">Leaf</tissue>
    </source>
</reference>
<accession>A0A5N6NGK6</accession>
<keyword evidence="2" id="KW-1185">Reference proteome</keyword>